<dbReference type="EMBL" id="FQUI01000039">
    <property type="protein sequence ID" value="SHF14837.1"/>
    <property type="molecule type" value="Genomic_DNA"/>
</dbReference>
<dbReference type="Gene3D" id="3.40.640.10">
    <property type="entry name" value="Type I PLP-dependent aspartate aminotransferase-like (Major domain)"/>
    <property type="match status" value="1"/>
</dbReference>
<dbReference type="InterPro" id="IPR015421">
    <property type="entry name" value="PyrdxlP-dep_Trfase_major"/>
</dbReference>
<name>A0A1M4ZAK2_MARH1</name>
<dbReference type="InterPro" id="IPR027619">
    <property type="entry name" value="C-S_lyase_PatB-like"/>
</dbReference>
<protein>
    <recommendedName>
        <fullName evidence="2">cysteine-S-conjugate beta-lyase</fullName>
        <ecNumber evidence="2">4.4.1.13</ecNumber>
    </recommendedName>
</protein>
<keyword evidence="3" id="KW-0663">Pyridoxal phosphate</keyword>
<evidence type="ECO:0000256" key="5">
    <source>
        <dbReference type="ARBA" id="ARBA00037974"/>
    </source>
</evidence>
<sequence>MLGYINRKKTNSIKWDWYEWNKHLFMEKDILPMWVADMDFEAPEEVIHALKERMEHGVYGYTFEPVDLKDNIINWLKYKHNWEIKKDWLLSMHGVIPALNFSIQLYTNPGDNILVQTPVYPPFMSSVKNNNRKLLINELKLENNHYEIDFDDFERKAKEAKMFILCSPHNPIGRVWKKNELEKMAEICLKNDVLIVSDEIHADLTFKNFKHIPIASISEEVSNNTITLMAPSKTFNIAGFHYAFAIIKNVELRNKFKNWIKQSGLFLHNIAGLVAANAAYKYGKNWLIETMEYIEENYKFVREYFEKNIPEVGVIKSEGTFLVWLDFRKLNLSQDELKDLLEKKAKIGLNNGITFGTNGEGFMRMNIATSRENVMEACKRIENVIKGE</sequence>
<dbReference type="InterPro" id="IPR015424">
    <property type="entry name" value="PyrdxlP-dep_Trfase"/>
</dbReference>
<reference evidence="7" key="1">
    <citation type="submission" date="2016-11" db="EMBL/GenBank/DDBJ databases">
        <authorList>
            <person name="Varghese N."/>
            <person name="Submissions S."/>
        </authorList>
    </citation>
    <scope>NUCLEOTIDE SEQUENCE [LARGE SCALE GENOMIC DNA]</scope>
    <source>
        <strain evidence="7">DSM 16785</strain>
    </source>
</reference>
<evidence type="ECO:0000313" key="8">
    <source>
        <dbReference type="Proteomes" id="UP000184334"/>
    </source>
</evidence>
<evidence type="ECO:0000259" key="6">
    <source>
        <dbReference type="Pfam" id="PF00155"/>
    </source>
</evidence>
<dbReference type="PANTHER" id="PTHR43525">
    <property type="entry name" value="PROTEIN MALY"/>
    <property type="match status" value="1"/>
</dbReference>
<proteinExistence type="inferred from homology"/>
<dbReference type="GO" id="GO:0030170">
    <property type="term" value="F:pyridoxal phosphate binding"/>
    <property type="evidence" value="ECO:0007669"/>
    <property type="project" value="InterPro"/>
</dbReference>
<dbReference type="GO" id="GO:0047804">
    <property type="term" value="F:cysteine-S-conjugate beta-lyase activity"/>
    <property type="evidence" value="ECO:0007669"/>
    <property type="project" value="UniProtKB-EC"/>
</dbReference>
<feature type="domain" description="Aminotransferase class I/classII large" evidence="6">
    <location>
        <begin position="35"/>
        <end position="381"/>
    </location>
</feature>
<comment type="caution">
    <text evidence="7">The sequence shown here is derived from an EMBL/GenBank/DDBJ whole genome shotgun (WGS) entry which is preliminary data.</text>
</comment>
<keyword evidence="8" id="KW-1185">Reference proteome</keyword>
<evidence type="ECO:0000256" key="1">
    <source>
        <dbReference type="ARBA" id="ARBA00001933"/>
    </source>
</evidence>
<dbReference type="Gene3D" id="3.90.1150.10">
    <property type="entry name" value="Aspartate Aminotransferase, domain 1"/>
    <property type="match status" value="1"/>
</dbReference>
<dbReference type="CDD" id="cd00609">
    <property type="entry name" value="AAT_like"/>
    <property type="match status" value="1"/>
</dbReference>
<evidence type="ECO:0000256" key="4">
    <source>
        <dbReference type="ARBA" id="ARBA00023239"/>
    </source>
</evidence>
<accession>A0A1M4ZAK2</accession>
<dbReference type="InterPro" id="IPR015422">
    <property type="entry name" value="PyrdxlP-dep_Trfase_small"/>
</dbReference>
<dbReference type="SUPFAM" id="SSF53383">
    <property type="entry name" value="PLP-dependent transferases"/>
    <property type="match status" value="1"/>
</dbReference>
<dbReference type="NCBIfam" id="TIGR04350">
    <property type="entry name" value="C_S_lyase_PatB"/>
    <property type="match status" value="1"/>
</dbReference>
<gene>
    <name evidence="7" type="ORF">SAMN02745164_01885</name>
</gene>
<dbReference type="AlphaFoldDB" id="A0A1M4ZAK2"/>
<dbReference type="Pfam" id="PF00155">
    <property type="entry name" value="Aminotran_1_2"/>
    <property type="match status" value="1"/>
</dbReference>
<dbReference type="Proteomes" id="UP000184334">
    <property type="component" value="Unassembled WGS sequence"/>
</dbReference>
<dbReference type="PANTHER" id="PTHR43525:SF1">
    <property type="entry name" value="PROTEIN MALY"/>
    <property type="match status" value="1"/>
</dbReference>
<comment type="cofactor">
    <cofactor evidence="1">
        <name>pyridoxal 5'-phosphate</name>
        <dbReference type="ChEBI" id="CHEBI:597326"/>
    </cofactor>
</comment>
<dbReference type="EC" id="4.4.1.13" evidence="2"/>
<evidence type="ECO:0000313" key="7">
    <source>
        <dbReference type="EMBL" id="SHF14837.1"/>
    </source>
</evidence>
<evidence type="ECO:0000256" key="2">
    <source>
        <dbReference type="ARBA" id="ARBA00012224"/>
    </source>
</evidence>
<dbReference type="STRING" id="1122195.SAMN02745164_01885"/>
<dbReference type="InterPro" id="IPR004839">
    <property type="entry name" value="Aminotransferase_I/II_large"/>
</dbReference>
<dbReference type="InterPro" id="IPR051798">
    <property type="entry name" value="Class-II_PLP-Dep_Aminotrans"/>
</dbReference>
<keyword evidence="4" id="KW-0456">Lyase</keyword>
<comment type="similarity">
    <text evidence="5">Belongs to the class-II pyridoxal-phosphate-dependent aminotransferase family. MalY/PatB cystathionine beta-lyase subfamily.</text>
</comment>
<organism evidence="7 8">
    <name type="scientific">Marinitoga hydrogenitolerans (strain DSM 16785 / JCM 12826 / AT1271)</name>
    <dbReference type="NCBI Taxonomy" id="1122195"/>
    <lineage>
        <taxon>Bacteria</taxon>
        <taxon>Thermotogati</taxon>
        <taxon>Thermotogota</taxon>
        <taxon>Thermotogae</taxon>
        <taxon>Petrotogales</taxon>
        <taxon>Petrotogaceae</taxon>
        <taxon>Marinitoga</taxon>
    </lineage>
</organism>
<evidence type="ECO:0000256" key="3">
    <source>
        <dbReference type="ARBA" id="ARBA00022898"/>
    </source>
</evidence>